<keyword evidence="2" id="KW-0812">Transmembrane</keyword>
<organism evidence="5 6">
    <name type="scientific">Streptomyces polyrhachis</name>
    <dbReference type="NCBI Taxonomy" id="1282885"/>
    <lineage>
        <taxon>Bacteria</taxon>
        <taxon>Bacillati</taxon>
        <taxon>Actinomycetota</taxon>
        <taxon>Actinomycetes</taxon>
        <taxon>Kitasatosporales</taxon>
        <taxon>Streptomycetaceae</taxon>
        <taxon>Streptomyces</taxon>
    </lineage>
</organism>
<feature type="domain" description="TPM" evidence="4">
    <location>
        <begin position="70"/>
        <end position="181"/>
    </location>
</feature>
<evidence type="ECO:0000256" key="3">
    <source>
        <dbReference type="SAM" id="SignalP"/>
    </source>
</evidence>
<dbReference type="Pfam" id="PF04536">
    <property type="entry name" value="TPM_phosphatase"/>
    <property type="match status" value="1"/>
</dbReference>
<reference evidence="6" key="1">
    <citation type="journal article" date="2019" name="Int. J. Syst. Evol. Microbiol.">
        <title>The Global Catalogue of Microorganisms (GCM) 10K type strain sequencing project: providing services to taxonomists for standard genome sequencing and annotation.</title>
        <authorList>
            <consortium name="The Broad Institute Genomics Platform"/>
            <consortium name="The Broad Institute Genome Sequencing Center for Infectious Disease"/>
            <person name="Wu L."/>
            <person name="Ma J."/>
        </authorList>
    </citation>
    <scope>NUCLEOTIDE SEQUENCE [LARGE SCALE GENOMIC DNA]</scope>
    <source>
        <strain evidence="6">CGMCC 1.13681</strain>
    </source>
</reference>
<proteinExistence type="predicted"/>
<evidence type="ECO:0000259" key="4">
    <source>
        <dbReference type="Pfam" id="PF04536"/>
    </source>
</evidence>
<keyword evidence="2" id="KW-0472">Membrane</keyword>
<evidence type="ECO:0000313" key="6">
    <source>
        <dbReference type="Proteomes" id="UP001596413"/>
    </source>
</evidence>
<evidence type="ECO:0000313" key="5">
    <source>
        <dbReference type="EMBL" id="MFC7219983.1"/>
    </source>
</evidence>
<evidence type="ECO:0000256" key="2">
    <source>
        <dbReference type="SAM" id="Phobius"/>
    </source>
</evidence>
<keyword evidence="3" id="KW-0732">Signal</keyword>
<accession>A0ABW2GGT5</accession>
<keyword evidence="6" id="KW-1185">Reference proteome</keyword>
<feature type="compositionally biased region" description="Basic and acidic residues" evidence="1">
    <location>
        <begin position="618"/>
        <end position="631"/>
    </location>
</feature>
<comment type="caution">
    <text evidence="5">The sequence shown here is derived from an EMBL/GenBank/DDBJ whole genome shotgun (WGS) entry which is preliminary data.</text>
</comment>
<dbReference type="EMBL" id="JBHSZO010000027">
    <property type="protein sequence ID" value="MFC7219983.1"/>
    <property type="molecule type" value="Genomic_DNA"/>
</dbReference>
<name>A0ABW2GGT5_9ACTN</name>
<feature type="signal peptide" evidence="3">
    <location>
        <begin position="1"/>
        <end position="25"/>
    </location>
</feature>
<feature type="compositionally biased region" description="Basic and acidic residues" evidence="1">
    <location>
        <begin position="34"/>
        <end position="43"/>
    </location>
</feature>
<evidence type="ECO:0000256" key="1">
    <source>
        <dbReference type="SAM" id="MobiDB-lite"/>
    </source>
</evidence>
<dbReference type="Gene3D" id="3.10.310.50">
    <property type="match status" value="1"/>
</dbReference>
<dbReference type="Proteomes" id="UP001596413">
    <property type="component" value="Unassembled WGS sequence"/>
</dbReference>
<feature type="region of interest" description="Disordered" evidence="1">
    <location>
        <begin position="616"/>
        <end position="645"/>
    </location>
</feature>
<gene>
    <name evidence="5" type="ORF">ACFQLX_17700</name>
</gene>
<sequence>MHIRRPAAALAAALALLLAPGAAPAAGASADTVATRDTRDTRDTVSTVDTAPAVDPVNLDRGSQITDRVDALGERRPQVAKALSKLDEEHRVQLYVVYVRDFAGRGGQDWADATAQKNGLGQDDVLLAVATHARQYAVSAATDSGLTAAQIREVNAEAVEPALRRNDWAGAAIGAADGLGAVLSGSPVPRPVITPGPADPGGSTNSGAAVLIPVVLVGAVILVVYLLYVRRRRANGGAPTPGGAPARTPPEVPLPELDARARQALVETDDAVRTSEEELGFAAAQFGEETAAPFQEAVGFAKQELTGAFRLRQQLDDAHPEDDAAKRRMLEEIVQRCARASERLDAESDAFDSLRQLVAGAPEALARAEAAAQRLPTEINTAESALSTMAASYPPSAAEAVSDHPRAARERFQFAATHLSEARGALDAGNRDAAAVHIRAAEGAIDQAATLAGSVLRRQGELREAGERLGEALRDAHADLADARGMVGGTPAGDSTADLRGRIGRLESVVAEVEGEMTAGPYDPLTALRRIEEADAALEESLTGAREREAADHRARVLLDQALLAARSEVGAARDFLTTHRGAVASQARTRLHEAERHLEQAVALSTSDAPAALQHAQRADQLGREARSLAEQDTAGYGPGPGRMGGGGLNTAMLGGLILGGMLGGSGGGGGGGGFGGGGGGFGPGSFGGVGTTGRMGGGGRF</sequence>
<feature type="region of interest" description="Disordered" evidence="1">
    <location>
        <begin position="27"/>
        <end position="46"/>
    </location>
</feature>
<feature type="transmembrane region" description="Helical" evidence="2">
    <location>
        <begin position="207"/>
        <end position="228"/>
    </location>
</feature>
<feature type="chain" id="PRO_5045575989" evidence="3">
    <location>
        <begin position="26"/>
        <end position="703"/>
    </location>
</feature>
<dbReference type="InterPro" id="IPR007621">
    <property type="entry name" value="TPM_dom"/>
</dbReference>
<dbReference type="RefSeq" id="WP_386416292.1">
    <property type="nucleotide sequence ID" value="NZ_JBHSZO010000027.1"/>
</dbReference>
<keyword evidence="2" id="KW-1133">Transmembrane helix</keyword>
<protein>
    <submittedName>
        <fullName evidence="5">TPM domain-containing protein</fullName>
    </submittedName>
</protein>